<feature type="transmembrane region" description="Helical" evidence="1">
    <location>
        <begin position="7"/>
        <end position="27"/>
    </location>
</feature>
<gene>
    <name evidence="2" type="ORF">AK812_SmicGene15014</name>
</gene>
<feature type="transmembrane region" description="Helical" evidence="1">
    <location>
        <begin position="33"/>
        <end position="52"/>
    </location>
</feature>
<dbReference type="AlphaFoldDB" id="A0A1Q9E432"/>
<keyword evidence="1" id="KW-1133">Transmembrane helix</keyword>
<comment type="caution">
    <text evidence="2">The sequence shown here is derived from an EMBL/GenBank/DDBJ whole genome shotgun (WGS) entry which is preliminary data.</text>
</comment>
<keyword evidence="1" id="KW-0812">Transmembrane</keyword>
<keyword evidence="3" id="KW-1185">Reference proteome</keyword>
<accession>A0A1Q9E432</accession>
<sequence length="88" mass="9764">MLWSHGWALAKVMMLFVVCNGFPAAVAGTLSPTATLCFSTNLVVCGLAFVFWRSSKKELQIDARLLADATYMRRSDVCGVDHLLQRRV</sequence>
<dbReference type="Proteomes" id="UP000186817">
    <property type="component" value="Unassembled WGS sequence"/>
</dbReference>
<reference evidence="2 3" key="1">
    <citation type="submission" date="2016-02" db="EMBL/GenBank/DDBJ databases">
        <title>Genome analysis of coral dinoflagellate symbionts highlights evolutionary adaptations to a symbiotic lifestyle.</title>
        <authorList>
            <person name="Aranda M."/>
            <person name="Li Y."/>
            <person name="Liew Y.J."/>
            <person name="Baumgarten S."/>
            <person name="Simakov O."/>
            <person name="Wilson M."/>
            <person name="Piel J."/>
            <person name="Ashoor H."/>
            <person name="Bougouffa S."/>
            <person name="Bajic V.B."/>
            <person name="Ryu T."/>
            <person name="Ravasi T."/>
            <person name="Bayer T."/>
            <person name="Micklem G."/>
            <person name="Kim H."/>
            <person name="Bhak J."/>
            <person name="Lajeunesse T.C."/>
            <person name="Voolstra C.R."/>
        </authorList>
    </citation>
    <scope>NUCLEOTIDE SEQUENCE [LARGE SCALE GENOMIC DNA]</scope>
    <source>
        <strain evidence="2 3">CCMP2467</strain>
    </source>
</reference>
<protein>
    <submittedName>
        <fullName evidence="2">Uncharacterized protein</fullName>
    </submittedName>
</protein>
<evidence type="ECO:0000256" key="1">
    <source>
        <dbReference type="SAM" id="Phobius"/>
    </source>
</evidence>
<proteinExistence type="predicted"/>
<evidence type="ECO:0000313" key="2">
    <source>
        <dbReference type="EMBL" id="OLQ02178.1"/>
    </source>
</evidence>
<dbReference type="OrthoDB" id="10391449at2759"/>
<evidence type="ECO:0000313" key="3">
    <source>
        <dbReference type="Proteomes" id="UP000186817"/>
    </source>
</evidence>
<dbReference type="EMBL" id="LSRX01000271">
    <property type="protein sequence ID" value="OLQ02178.1"/>
    <property type="molecule type" value="Genomic_DNA"/>
</dbReference>
<keyword evidence="1" id="KW-0472">Membrane</keyword>
<name>A0A1Q9E432_SYMMI</name>
<organism evidence="2 3">
    <name type="scientific">Symbiodinium microadriaticum</name>
    <name type="common">Dinoflagellate</name>
    <name type="synonym">Zooxanthella microadriatica</name>
    <dbReference type="NCBI Taxonomy" id="2951"/>
    <lineage>
        <taxon>Eukaryota</taxon>
        <taxon>Sar</taxon>
        <taxon>Alveolata</taxon>
        <taxon>Dinophyceae</taxon>
        <taxon>Suessiales</taxon>
        <taxon>Symbiodiniaceae</taxon>
        <taxon>Symbiodinium</taxon>
    </lineage>
</organism>